<organism evidence="5 6">
    <name type="scientific">Aquimarina addita</name>
    <dbReference type="NCBI Taxonomy" id="870485"/>
    <lineage>
        <taxon>Bacteria</taxon>
        <taxon>Pseudomonadati</taxon>
        <taxon>Bacteroidota</taxon>
        <taxon>Flavobacteriia</taxon>
        <taxon>Flavobacteriales</taxon>
        <taxon>Flavobacteriaceae</taxon>
        <taxon>Aquimarina</taxon>
    </lineage>
</organism>
<dbReference type="PANTHER" id="PTHR21089">
    <property type="entry name" value="SHIKIMATE DEHYDROGENASE"/>
    <property type="match status" value="1"/>
</dbReference>
<proteinExistence type="predicted"/>
<comment type="caution">
    <text evidence="5">The sequence shown here is derived from an EMBL/GenBank/DDBJ whole genome shotgun (WGS) entry which is preliminary data.</text>
</comment>
<keyword evidence="6" id="KW-1185">Reference proteome</keyword>
<feature type="domain" description="Shikimate dehydrogenase substrate binding N-terminal" evidence="4">
    <location>
        <begin position="6"/>
        <end position="86"/>
    </location>
</feature>
<gene>
    <name evidence="5" type="ORF">GCM10022393_21980</name>
</gene>
<dbReference type="Proteomes" id="UP001500459">
    <property type="component" value="Unassembled WGS sequence"/>
</dbReference>
<sequence>MNIYGLLGRDIGYSFSRNYFSVKFKNEQLPHQYQNFDLQHIEEITPIFTDAKIQGINVTIPYKEEVIAYLDELDPIAKEIGAVNVIKFDKDRKTKGYNSDYYGFTESLKPLLNKTIKKALILGTGGASKAIAYALKKLDITYTFVSRNPDENQVNYTDLTKDMMQEFKLIINCTPLGTHPHVDNYPAIPYEFLGDNHVLYDLIYNPEETVFMKRGKEKGAKVTNGSRMLVLQAEKSWNIWNE</sequence>
<dbReference type="Pfam" id="PF08501">
    <property type="entry name" value="Shikimate_dh_N"/>
    <property type="match status" value="1"/>
</dbReference>
<dbReference type="InterPro" id="IPR036291">
    <property type="entry name" value="NAD(P)-bd_dom_sf"/>
</dbReference>
<accession>A0ABP6UIW0</accession>
<dbReference type="SUPFAM" id="SSF51735">
    <property type="entry name" value="NAD(P)-binding Rossmann-fold domains"/>
    <property type="match status" value="1"/>
</dbReference>
<evidence type="ECO:0000313" key="5">
    <source>
        <dbReference type="EMBL" id="GAA3509297.1"/>
    </source>
</evidence>
<comment type="pathway">
    <text evidence="1">Metabolic intermediate biosynthesis; chorismate biosynthesis; chorismate from D-erythrose 4-phosphate and phosphoenolpyruvate: step 4/7.</text>
</comment>
<dbReference type="InterPro" id="IPR046346">
    <property type="entry name" value="Aminoacid_DH-like_N_sf"/>
</dbReference>
<evidence type="ECO:0000259" key="4">
    <source>
        <dbReference type="Pfam" id="PF08501"/>
    </source>
</evidence>
<evidence type="ECO:0000256" key="3">
    <source>
        <dbReference type="ARBA" id="ARBA00023141"/>
    </source>
</evidence>
<keyword evidence="3" id="KW-0028">Amino-acid biosynthesis</keyword>
<reference evidence="6" key="1">
    <citation type="journal article" date="2019" name="Int. J. Syst. Evol. Microbiol.">
        <title>The Global Catalogue of Microorganisms (GCM) 10K type strain sequencing project: providing services to taxonomists for standard genome sequencing and annotation.</title>
        <authorList>
            <consortium name="The Broad Institute Genomics Platform"/>
            <consortium name="The Broad Institute Genome Sequencing Center for Infectious Disease"/>
            <person name="Wu L."/>
            <person name="Ma J."/>
        </authorList>
    </citation>
    <scope>NUCLEOTIDE SEQUENCE [LARGE SCALE GENOMIC DNA]</scope>
    <source>
        <strain evidence="6">JCM 17106</strain>
    </source>
</reference>
<dbReference type="Gene3D" id="3.40.50.10860">
    <property type="entry name" value="Leucine Dehydrogenase, chain A, domain 1"/>
    <property type="match status" value="1"/>
</dbReference>
<dbReference type="SUPFAM" id="SSF53223">
    <property type="entry name" value="Aminoacid dehydrogenase-like, N-terminal domain"/>
    <property type="match status" value="1"/>
</dbReference>
<evidence type="ECO:0000256" key="1">
    <source>
        <dbReference type="ARBA" id="ARBA00004871"/>
    </source>
</evidence>
<dbReference type="PANTHER" id="PTHR21089:SF1">
    <property type="entry name" value="BIFUNCTIONAL 3-DEHYDROQUINATE DEHYDRATASE_SHIKIMATE DEHYDROGENASE, CHLOROPLASTIC"/>
    <property type="match status" value="1"/>
</dbReference>
<protein>
    <submittedName>
        <fullName evidence="5">Shikimate dehydrogenase</fullName>
    </submittedName>
</protein>
<dbReference type="InterPro" id="IPR022893">
    <property type="entry name" value="Shikimate_DH_fam"/>
</dbReference>
<keyword evidence="2" id="KW-0560">Oxidoreductase</keyword>
<dbReference type="CDD" id="cd01065">
    <property type="entry name" value="NAD_bind_Shikimate_DH"/>
    <property type="match status" value="1"/>
</dbReference>
<dbReference type="EMBL" id="BAABCW010000008">
    <property type="protein sequence ID" value="GAA3509297.1"/>
    <property type="molecule type" value="Genomic_DNA"/>
</dbReference>
<keyword evidence="3" id="KW-0057">Aromatic amino acid biosynthesis</keyword>
<dbReference type="RefSeq" id="WP_344927344.1">
    <property type="nucleotide sequence ID" value="NZ_BAABCW010000008.1"/>
</dbReference>
<name>A0ABP6UIW0_9FLAO</name>
<evidence type="ECO:0000256" key="2">
    <source>
        <dbReference type="ARBA" id="ARBA00023002"/>
    </source>
</evidence>
<dbReference type="Gene3D" id="3.40.50.720">
    <property type="entry name" value="NAD(P)-binding Rossmann-like Domain"/>
    <property type="match status" value="1"/>
</dbReference>
<dbReference type="InterPro" id="IPR013708">
    <property type="entry name" value="Shikimate_DH-bd_N"/>
</dbReference>
<evidence type="ECO:0000313" key="6">
    <source>
        <dbReference type="Proteomes" id="UP001500459"/>
    </source>
</evidence>